<evidence type="ECO:0000313" key="1">
    <source>
        <dbReference type="EMBL" id="RGK46759.1"/>
    </source>
</evidence>
<organism evidence="1 2">
    <name type="scientific">Ligilactobacillus ruminis</name>
    <dbReference type="NCBI Taxonomy" id="1623"/>
    <lineage>
        <taxon>Bacteria</taxon>
        <taxon>Bacillati</taxon>
        <taxon>Bacillota</taxon>
        <taxon>Bacilli</taxon>
        <taxon>Lactobacillales</taxon>
        <taxon>Lactobacillaceae</taxon>
        <taxon>Ligilactobacillus</taxon>
    </lineage>
</organism>
<name>A0A8B2ZA27_9LACO</name>
<evidence type="ECO:0000313" key="2">
    <source>
        <dbReference type="Proteomes" id="UP000260790"/>
    </source>
</evidence>
<dbReference type="AlphaFoldDB" id="A0A8B2ZA27"/>
<comment type="caution">
    <text evidence="1">The sequence shown here is derived from an EMBL/GenBank/DDBJ whole genome shotgun (WGS) entry which is preliminary data.</text>
</comment>
<protein>
    <submittedName>
        <fullName evidence="1">Uncharacterized protein</fullName>
    </submittedName>
</protein>
<sequence>MAGRFFVVDNASFLVKRGCLLMRGRQRNEKAAVTGIQNAEPLSSNIVSKSHALAESLPYV</sequence>
<dbReference type="Proteomes" id="UP000260790">
    <property type="component" value="Unassembled WGS sequence"/>
</dbReference>
<dbReference type="EMBL" id="QSQR01000004">
    <property type="protein sequence ID" value="RGK46759.1"/>
    <property type="molecule type" value="Genomic_DNA"/>
</dbReference>
<reference evidence="1 2" key="1">
    <citation type="submission" date="2018-08" db="EMBL/GenBank/DDBJ databases">
        <title>A genome reference for cultivated species of the human gut microbiota.</title>
        <authorList>
            <person name="Zou Y."/>
            <person name="Xue W."/>
            <person name="Luo G."/>
        </authorList>
    </citation>
    <scope>NUCLEOTIDE SEQUENCE [LARGE SCALE GENOMIC DNA]</scope>
    <source>
        <strain evidence="1 2">TF10-9AT</strain>
    </source>
</reference>
<accession>A0A8B2ZA27</accession>
<proteinExistence type="predicted"/>
<gene>
    <name evidence="1" type="ORF">DXD09_05125</name>
</gene>